<keyword evidence="6 8" id="KW-0472">Membrane</keyword>
<feature type="transmembrane region" description="Helical" evidence="8">
    <location>
        <begin position="30"/>
        <end position="51"/>
    </location>
</feature>
<evidence type="ECO:0000313" key="11">
    <source>
        <dbReference type="Proteomes" id="UP001244242"/>
    </source>
</evidence>
<keyword evidence="11" id="KW-1185">Reference proteome</keyword>
<dbReference type="InterPro" id="IPR005828">
    <property type="entry name" value="MFS_sugar_transport-like"/>
</dbReference>
<dbReference type="PROSITE" id="PS00217">
    <property type="entry name" value="SUGAR_TRANSPORT_2"/>
    <property type="match status" value="1"/>
</dbReference>
<feature type="transmembrane region" description="Helical" evidence="8">
    <location>
        <begin position="100"/>
        <end position="119"/>
    </location>
</feature>
<gene>
    <name evidence="10" type="ORF">QLQ84_02260</name>
</gene>
<evidence type="ECO:0000256" key="5">
    <source>
        <dbReference type="ARBA" id="ARBA00022989"/>
    </source>
</evidence>
<dbReference type="SUPFAM" id="SSF103473">
    <property type="entry name" value="MFS general substrate transporter"/>
    <property type="match status" value="1"/>
</dbReference>
<feature type="transmembrane region" description="Helical" evidence="8">
    <location>
        <begin position="191"/>
        <end position="211"/>
    </location>
</feature>
<dbReference type="PANTHER" id="PTHR48023:SF4">
    <property type="entry name" value="D-XYLOSE-PROTON SYMPORTER-LIKE 2"/>
    <property type="match status" value="1"/>
</dbReference>
<proteinExistence type="inferred from homology"/>
<evidence type="ECO:0000256" key="2">
    <source>
        <dbReference type="ARBA" id="ARBA00010992"/>
    </source>
</evidence>
<dbReference type="InterPro" id="IPR003663">
    <property type="entry name" value="Sugar/inositol_transpt"/>
</dbReference>
<feature type="transmembrane region" description="Helical" evidence="8">
    <location>
        <begin position="432"/>
        <end position="450"/>
    </location>
</feature>
<evidence type="ECO:0000256" key="1">
    <source>
        <dbReference type="ARBA" id="ARBA00004141"/>
    </source>
</evidence>
<dbReference type="Gene3D" id="1.20.1250.20">
    <property type="entry name" value="MFS general substrate transporter like domains"/>
    <property type="match status" value="1"/>
</dbReference>
<feature type="transmembrane region" description="Helical" evidence="8">
    <location>
        <begin position="335"/>
        <end position="356"/>
    </location>
</feature>
<evidence type="ECO:0000256" key="8">
    <source>
        <dbReference type="SAM" id="Phobius"/>
    </source>
</evidence>
<dbReference type="Pfam" id="PF00083">
    <property type="entry name" value="Sugar_tr"/>
    <property type="match status" value="1"/>
</dbReference>
<feature type="transmembrane region" description="Helical" evidence="8">
    <location>
        <begin position="125"/>
        <end position="146"/>
    </location>
</feature>
<dbReference type="Proteomes" id="UP001244242">
    <property type="component" value="Unassembled WGS sequence"/>
</dbReference>
<reference evidence="10 11" key="1">
    <citation type="submission" date="2023-04" db="EMBL/GenBank/DDBJ databases">
        <title>Halomonas strains isolated from rhizosphere soil.</title>
        <authorList>
            <person name="Xu L."/>
            <person name="Sun J.-Q."/>
        </authorList>
    </citation>
    <scope>NUCLEOTIDE SEQUENCE [LARGE SCALE GENOMIC DNA]</scope>
    <source>
        <strain evidence="10 11">LN1S58</strain>
    </source>
</reference>
<name>A0ABT6VF46_9GAMM</name>
<dbReference type="PRINTS" id="PR00171">
    <property type="entry name" value="SUGRTRNSPORT"/>
</dbReference>
<keyword evidence="3 7" id="KW-0813">Transport</keyword>
<dbReference type="PANTHER" id="PTHR48023">
    <property type="entry name" value="D-XYLOSE-PROTON SYMPORTER-LIKE 2"/>
    <property type="match status" value="1"/>
</dbReference>
<feature type="transmembrane region" description="Helical" evidence="8">
    <location>
        <begin position="158"/>
        <end position="179"/>
    </location>
</feature>
<feature type="transmembrane region" description="Helical" evidence="8">
    <location>
        <begin position="368"/>
        <end position="388"/>
    </location>
</feature>
<keyword evidence="4 8" id="KW-0812">Transmembrane</keyword>
<organism evidence="10 11">
    <name type="scientific">Halomonas kalidii</name>
    <dbReference type="NCBI Taxonomy" id="3043293"/>
    <lineage>
        <taxon>Bacteria</taxon>
        <taxon>Pseudomonadati</taxon>
        <taxon>Pseudomonadota</taxon>
        <taxon>Gammaproteobacteria</taxon>
        <taxon>Oceanospirillales</taxon>
        <taxon>Halomonadaceae</taxon>
        <taxon>Halomonas</taxon>
    </lineage>
</organism>
<dbReference type="InterPro" id="IPR005829">
    <property type="entry name" value="Sugar_transporter_CS"/>
</dbReference>
<comment type="caution">
    <text evidence="10">The sequence shown here is derived from an EMBL/GenBank/DDBJ whole genome shotgun (WGS) entry which is preliminary data.</text>
</comment>
<dbReference type="InterPro" id="IPR020846">
    <property type="entry name" value="MFS_dom"/>
</dbReference>
<comment type="subcellular location">
    <subcellularLocation>
        <location evidence="1">Membrane</location>
        <topology evidence="1">Multi-pass membrane protein</topology>
    </subcellularLocation>
</comment>
<feature type="transmembrane region" description="Helical" evidence="8">
    <location>
        <begin position="305"/>
        <end position="328"/>
    </location>
</feature>
<dbReference type="EMBL" id="JASCQO010000012">
    <property type="protein sequence ID" value="MDI5932604.1"/>
    <property type="molecule type" value="Genomic_DNA"/>
</dbReference>
<keyword evidence="5 8" id="KW-1133">Transmembrane helix</keyword>
<evidence type="ECO:0000259" key="9">
    <source>
        <dbReference type="PROSITE" id="PS50850"/>
    </source>
</evidence>
<evidence type="ECO:0000256" key="3">
    <source>
        <dbReference type="ARBA" id="ARBA00022448"/>
    </source>
</evidence>
<feature type="transmembrane region" description="Helical" evidence="8">
    <location>
        <begin position="409"/>
        <end position="426"/>
    </location>
</feature>
<accession>A0ABT6VF46</accession>
<evidence type="ECO:0000313" key="10">
    <source>
        <dbReference type="EMBL" id="MDI5932604.1"/>
    </source>
</evidence>
<evidence type="ECO:0000256" key="4">
    <source>
        <dbReference type="ARBA" id="ARBA00022692"/>
    </source>
</evidence>
<protein>
    <submittedName>
        <fullName evidence="10">Sugar porter family MFS transporter</fullName>
    </submittedName>
</protein>
<feature type="domain" description="Major facilitator superfamily (MFS) profile" evidence="9">
    <location>
        <begin position="33"/>
        <end position="454"/>
    </location>
</feature>
<dbReference type="RefSeq" id="WP_282720158.1">
    <property type="nucleotide sequence ID" value="NZ_JASCQO010000012.1"/>
</dbReference>
<evidence type="ECO:0000256" key="7">
    <source>
        <dbReference type="RuleBase" id="RU003346"/>
    </source>
</evidence>
<dbReference type="NCBIfam" id="TIGR00879">
    <property type="entry name" value="SP"/>
    <property type="match status" value="1"/>
</dbReference>
<sequence length="484" mass="53297">MRLEQALQPPDESIHSFAIPLERTMTMSRIVQWSITVALAGFLFGFDTAVISGADKPIQALWGLSDLQHGLLIMSMALWGTVLGAIFGNWPTDALGRRATLIMIGALYLVSAIGSAVVSDPVLFAFFRLLGGIGVGISSVAAPTYISEIAPPKYRGFLVAMYQFNIVFGILMAFISNYFIGSLMTEDAWRWMLGIEAVPALLYTLLITRVPRSPRWLILKRNDVEEASRVLRLINPEANVEAEIATIRAAEDDERNAHARFFSRRYRLPILLAFLIAFFNQLSGINFIIYYAPRVLEAAELGSQAALLSTAGIGVVNLVFTMIGMSLIDKLGRRTLLYIGSLGYLVSLVLISRAFFSDALGGLEVPMLLALFIAAHAISQGAVIWVFISEVFPNHVRARGQSFGSSIHWIFAALITLVMPWVLGTFSGGPVFAFFAVMMLLQLVFVMFLMPETKNVSLEDLQKHLVGDDVSLRRVHLSNARAST</sequence>
<dbReference type="InterPro" id="IPR050820">
    <property type="entry name" value="MFS_Sugar_Transporter"/>
</dbReference>
<evidence type="ECO:0000256" key="6">
    <source>
        <dbReference type="ARBA" id="ARBA00023136"/>
    </source>
</evidence>
<feature type="transmembrane region" description="Helical" evidence="8">
    <location>
        <begin position="71"/>
        <end position="88"/>
    </location>
</feature>
<feature type="transmembrane region" description="Helical" evidence="8">
    <location>
        <begin position="270"/>
        <end position="293"/>
    </location>
</feature>
<comment type="similarity">
    <text evidence="2 7">Belongs to the major facilitator superfamily. Sugar transporter (TC 2.A.1.1) family.</text>
</comment>
<dbReference type="PROSITE" id="PS50850">
    <property type="entry name" value="MFS"/>
    <property type="match status" value="1"/>
</dbReference>
<dbReference type="InterPro" id="IPR036259">
    <property type="entry name" value="MFS_trans_sf"/>
</dbReference>